<protein>
    <recommendedName>
        <fullName evidence="2">N-acetyltransferase domain-containing protein</fullName>
    </recommendedName>
</protein>
<evidence type="ECO:0000313" key="4">
    <source>
        <dbReference type="Proteomes" id="UP000241890"/>
    </source>
</evidence>
<keyword evidence="1" id="KW-0732">Signal</keyword>
<dbReference type="InParanoid" id="A0A2R5GP43"/>
<dbReference type="EMBL" id="BEYU01000062">
    <property type="protein sequence ID" value="GBG29644.1"/>
    <property type="molecule type" value="Genomic_DNA"/>
</dbReference>
<sequence length="279" mass="31614">MRRGLGAACAALLAWLLARKLQRAWRDQLVLADLVVGRQVGLDQGETELHRAMPAPVRRDVARIFAALFTHNALYAFLYCGPERWRRRMLEDLFEVQLRLNEAYGRSRYFVDCEDRDERSRVPRATCLASVYSTRDARPGVFDVVEAGGIPYFVKLGLTGFLRNYKFEQWLERLKASSAPKRDYLCVEHFFVRGASQGQGLAAAMLDKLAEEAEEASLPILAVVTESETVGFYQRQGFSSICQERYFPDEVGSVTKVPVLTIWLMWRESEASSLLGSAC</sequence>
<gene>
    <name evidence="3" type="ORF">FCC1311_058652</name>
</gene>
<keyword evidence="4" id="KW-1185">Reference proteome</keyword>
<feature type="domain" description="N-acetyltransferase" evidence="2">
    <location>
        <begin position="83"/>
        <end position="258"/>
    </location>
</feature>
<dbReference type="SUPFAM" id="SSF55729">
    <property type="entry name" value="Acyl-CoA N-acyltransferases (Nat)"/>
    <property type="match status" value="1"/>
</dbReference>
<evidence type="ECO:0000259" key="2">
    <source>
        <dbReference type="PROSITE" id="PS51186"/>
    </source>
</evidence>
<reference evidence="3 4" key="1">
    <citation type="submission" date="2017-12" db="EMBL/GenBank/DDBJ databases">
        <title>Sequencing, de novo assembly and annotation of complete genome of a new Thraustochytrid species, strain FCC1311.</title>
        <authorList>
            <person name="Sedici K."/>
            <person name="Godart F."/>
            <person name="Aiese Cigliano R."/>
            <person name="Sanseverino W."/>
            <person name="Barakat M."/>
            <person name="Ortet P."/>
            <person name="Marechal E."/>
            <person name="Cagnac O."/>
            <person name="Amato A."/>
        </authorList>
    </citation>
    <scope>NUCLEOTIDE SEQUENCE [LARGE SCALE GENOMIC DNA]</scope>
</reference>
<evidence type="ECO:0000256" key="1">
    <source>
        <dbReference type="SAM" id="SignalP"/>
    </source>
</evidence>
<dbReference type="InterPro" id="IPR000182">
    <property type="entry name" value="GNAT_dom"/>
</dbReference>
<dbReference type="Pfam" id="PF13673">
    <property type="entry name" value="Acetyltransf_10"/>
    <property type="match status" value="1"/>
</dbReference>
<dbReference type="InterPro" id="IPR016181">
    <property type="entry name" value="Acyl_CoA_acyltransferase"/>
</dbReference>
<dbReference type="AlphaFoldDB" id="A0A2R5GP43"/>
<feature type="chain" id="PRO_5015308996" description="N-acetyltransferase domain-containing protein" evidence="1">
    <location>
        <begin position="27"/>
        <end position="279"/>
    </location>
</feature>
<accession>A0A2R5GP43</accession>
<name>A0A2R5GP43_9STRA</name>
<feature type="signal peptide" evidence="1">
    <location>
        <begin position="1"/>
        <end position="26"/>
    </location>
</feature>
<dbReference type="PROSITE" id="PS51186">
    <property type="entry name" value="GNAT"/>
    <property type="match status" value="1"/>
</dbReference>
<dbReference type="GO" id="GO:0016747">
    <property type="term" value="F:acyltransferase activity, transferring groups other than amino-acyl groups"/>
    <property type="evidence" value="ECO:0007669"/>
    <property type="project" value="InterPro"/>
</dbReference>
<comment type="caution">
    <text evidence="3">The sequence shown here is derived from an EMBL/GenBank/DDBJ whole genome shotgun (WGS) entry which is preliminary data.</text>
</comment>
<dbReference type="Proteomes" id="UP000241890">
    <property type="component" value="Unassembled WGS sequence"/>
</dbReference>
<evidence type="ECO:0000313" key="3">
    <source>
        <dbReference type="EMBL" id="GBG29644.1"/>
    </source>
</evidence>
<proteinExistence type="predicted"/>
<organism evidence="3 4">
    <name type="scientific">Hondaea fermentalgiana</name>
    <dbReference type="NCBI Taxonomy" id="2315210"/>
    <lineage>
        <taxon>Eukaryota</taxon>
        <taxon>Sar</taxon>
        <taxon>Stramenopiles</taxon>
        <taxon>Bigyra</taxon>
        <taxon>Labyrinthulomycetes</taxon>
        <taxon>Thraustochytrida</taxon>
        <taxon>Thraustochytriidae</taxon>
        <taxon>Hondaea</taxon>
    </lineage>
</organism>
<dbReference type="Gene3D" id="3.40.630.30">
    <property type="match status" value="1"/>
</dbReference>